<feature type="transmembrane region" description="Helical" evidence="8">
    <location>
        <begin position="247"/>
        <end position="271"/>
    </location>
</feature>
<sequence>MHVDYRYVTLLVAVSAGDSTTSLLLYKKSHWSTQQNCGTHLYTPLKICLILTMIEEDGSKDVKSGEGLKPQSVEKSSDEKSGDMKPAEDKKTGESASKEMVSKPESKSTEGKLSSEDKRNQTSAEKVIKDDDVDKARKLGEEEGKQEQVKKKGSIWKMSILIAINVLNYMDRFTVAGVLSDVQAFYSMNDAQAGLLQTAYMVFFMLVSPVWGFYGDRYNRKHLMTGSLILWTCTVLLSTFIPKSMFWLFVIARGVIALGEAGFSTVAPSVVADMFAGGSRSRMLMLFYFAMPCGSGLGFIIGGRVAALAGHWTWGVRITFVVGAVCIAFMAFFLDEPERGAAEKEQGEILKSFAASTYYEDLKALATNLTYIFGTAGYTAIVFTVGTLSWWVVVTVVHNEAHQMGLNHTHLLETERKDRISLIFGAITCVSGIVGVALGSILSMLIRNGVGPFKCVQTERSDPIVCAVGSFLAAPLLYLSMISIPVNMGAAWVLFFFTITVACFNWAIIVNMMMDIIIPPRRNVANSWQIMISHTFGDAFAPYIVGLISDAIRGDDTSPGANFYSLIKSFYLPNALLLVSGIMFFFAACTFVKDNKKFKKVMGVLQSGKSDAPRPDTQQPKAEAEKQEST</sequence>
<feature type="transmembrane region" description="Helical" evidence="8">
    <location>
        <begin position="420"/>
        <end position="443"/>
    </location>
</feature>
<dbReference type="GO" id="GO:0022857">
    <property type="term" value="F:transmembrane transporter activity"/>
    <property type="evidence" value="ECO:0007669"/>
    <property type="project" value="InterPro"/>
</dbReference>
<name>A0AA36DL45_CYLNA</name>
<keyword evidence="11" id="KW-1185">Reference proteome</keyword>
<evidence type="ECO:0000256" key="8">
    <source>
        <dbReference type="SAM" id="Phobius"/>
    </source>
</evidence>
<protein>
    <recommendedName>
        <fullName evidence="9">Major facilitator superfamily (MFS) profile domain-containing protein</fullName>
    </recommendedName>
</protein>
<dbReference type="SUPFAM" id="SSF103473">
    <property type="entry name" value="MFS general substrate transporter"/>
    <property type="match status" value="1"/>
</dbReference>
<feature type="transmembrane region" description="Helical" evidence="8">
    <location>
        <begin position="155"/>
        <end position="175"/>
    </location>
</feature>
<evidence type="ECO:0000313" key="11">
    <source>
        <dbReference type="Proteomes" id="UP001176961"/>
    </source>
</evidence>
<dbReference type="InterPro" id="IPR044770">
    <property type="entry name" value="MFS_spinster-like"/>
</dbReference>
<keyword evidence="2" id="KW-0813">Transport</keyword>
<feature type="transmembrane region" description="Helical" evidence="8">
    <location>
        <begin position="569"/>
        <end position="592"/>
    </location>
</feature>
<feature type="transmembrane region" description="Helical" evidence="8">
    <location>
        <begin position="223"/>
        <end position="241"/>
    </location>
</feature>
<comment type="subcellular location">
    <subcellularLocation>
        <location evidence="1">Membrane</location>
        <topology evidence="1">Multi-pass membrane protein</topology>
    </subcellularLocation>
</comment>
<keyword evidence="3 8" id="KW-0812">Transmembrane</keyword>
<dbReference type="CDD" id="cd17328">
    <property type="entry name" value="MFS_spinster_like"/>
    <property type="match status" value="1"/>
</dbReference>
<feature type="domain" description="Major facilitator superfamily (MFS) profile" evidence="9">
    <location>
        <begin position="157"/>
        <end position="592"/>
    </location>
</feature>
<evidence type="ECO:0000256" key="2">
    <source>
        <dbReference type="ARBA" id="ARBA00022448"/>
    </source>
</evidence>
<feature type="transmembrane region" description="Helical" evidence="8">
    <location>
        <begin position="490"/>
        <end position="509"/>
    </location>
</feature>
<evidence type="ECO:0000256" key="4">
    <source>
        <dbReference type="ARBA" id="ARBA00022989"/>
    </source>
</evidence>
<dbReference type="Gene3D" id="1.20.1250.20">
    <property type="entry name" value="MFS general substrate transporter like domains"/>
    <property type="match status" value="1"/>
</dbReference>
<evidence type="ECO:0000256" key="6">
    <source>
        <dbReference type="ARBA" id="ARBA00024338"/>
    </source>
</evidence>
<dbReference type="InterPro" id="IPR036259">
    <property type="entry name" value="MFS_trans_sf"/>
</dbReference>
<reference evidence="10" key="1">
    <citation type="submission" date="2023-07" db="EMBL/GenBank/DDBJ databases">
        <authorList>
            <consortium name="CYATHOMIX"/>
        </authorList>
    </citation>
    <scope>NUCLEOTIDE SEQUENCE</scope>
    <source>
        <strain evidence="10">N/A</strain>
    </source>
</reference>
<feature type="transmembrane region" description="Helical" evidence="8">
    <location>
        <begin position="464"/>
        <end position="484"/>
    </location>
</feature>
<feature type="compositionally biased region" description="Basic and acidic residues" evidence="7">
    <location>
        <begin position="75"/>
        <end position="132"/>
    </location>
</feature>
<comment type="caution">
    <text evidence="10">The sequence shown here is derived from an EMBL/GenBank/DDBJ whole genome shotgun (WGS) entry which is preliminary data.</text>
</comment>
<dbReference type="PROSITE" id="PS50850">
    <property type="entry name" value="MFS"/>
    <property type="match status" value="1"/>
</dbReference>
<dbReference type="AlphaFoldDB" id="A0AA36DL45"/>
<feature type="transmembrane region" description="Helical" evidence="8">
    <location>
        <begin position="195"/>
        <end position="214"/>
    </location>
</feature>
<gene>
    <name evidence="10" type="ORF">CYNAS_LOCUS763</name>
</gene>
<dbReference type="InterPro" id="IPR011701">
    <property type="entry name" value="MFS"/>
</dbReference>
<keyword evidence="4 8" id="KW-1133">Transmembrane helix</keyword>
<feature type="transmembrane region" description="Helical" evidence="8">
    <location>
        <begin position="314"/>
        <end position="334"/>
    </location>
</feature>
<feature type="region of interest" description="Disordered" evidence="7">
    <location>
        <begin position="60"/>
        <end position="132"/>
    </location>
</feature>
<dbReference type="EMBL" id="CATQJL010000001">
    <property type="protein sequence ID" value="CAJ0588780.1"/>
    <property type="molecule type" value="Genomic_DNA"/>
</dbReference>
<dbReference type="Pfam" id="PF07690">
    <property type="entry name" value="MFS_1"/>
    <property type="match status" value="1"/>
</dbReference>
<keyword evidence="5 8" id="KW-0472">Membrane</keyword>
<evidence type="ECO:0000256" key="3">
    <source>
        <dbReference type="ARBA" id="ARBA00022692"/>
    </source>
</evidence>
<feature type="region of interest" description="Disordered" evidence="7">
    <location>
        <begin position="607"/>
        <end position="630"/>
    </location>
</feature>
<organism evidence="10 11">
    <name type="scientific">Cylicocyclus nassatus</name>
    <name type="common">Nematode worm</name>
    <dbReference type="NCBI Taxonomy" id="53992"/>
    <lineage>
        <taxon>Eukaryota</taxon>
        <taxon>Metazoa</taxon>
        <taxon>Ecdysozoa</taxon>
        <taxon>Nematoda</taxon>
        <taxon>Chromadorea</taxon>
        <taxon>Rhabditida</taxon>
        <taxon>Rhabditina</taxon>
        <taxon>Rhabditomorpha</taxon>
        <taxon>Strongyloidea</taxon>
        <taxon>Strongylidae</taxon>
        <taxon>Cylicocyclus</taxon>
    </lineage>
</organism>
<feature type="transmembrane region" description="Helical" evidence="8">
    <location>
        <begin position="530"/>
        <end position="549"/>
    </location>
</feature>
<dbReference type="PANTHER" id="PTHR23505">
    <property type="entry name" value="SPINSTER"/>
    <property type="match status" value="1"/>
</dbReference>
<evidence type="ECO:0000259" key="9">
    <source>
        <dbReference type="PROSITE" id="PS50850"/>
    </source>
</evidence>
<evidence type="ECO:0000256" key="5">
    <source>
        <dbReference type="ARBA" id="ARBA00023136"/>
    </source>
</evidence>
<dbReference type="Proteomes" id="UP001176961">
    <property type="component" value="Unassembled WGS sequence"/>
</dbReference>
<evidence type="ECO:0000313" key="10">
    <source>
        <dbReference type="EMBL" id="CAJ0588780.1"/>
    </source>
</evidence>
<comment type="similarity">
    <text evidence="6">Belongs to the major facilitator superfamily. Spinster (TC 2.A.1.49) family.</text>
</comment>
<dbReference type="InterPro" id="IPR020846">
    <property type="entry name" value="MFS_dom"/>
</dbReference>
<dbReference type="GO" id="GO:0016020">
    <property type="term" value="C:membrane"/>
    <property type="evidence" value="ECO:0007669"/>
    <property type="project" value="UniProtKB-SubCell"/>
</dbReference>
<proteinExistence type="inferred from homology"/>
<feature type="transmembrane region" description="Helical" evidence="8">
    <location>
        <begin position="369"/>
        <end position="393"/>
    </location>
</feature>
<dbReference type="PANTHER" id="PTHR23505:SF79">
    <property type="entry name" value="PROTEIN SPINSTER"/>
    <property type="match status" value="1"/>
</dbReference>
<feature type="transmembrane region" description="Helical" evidence="8">
    <location>
        <begin position="283"/>
        <end position="302"/>
    </location>
</feature>
<accession>A0AA36DL45</accession>
<evidence type="ECO:0000256" key="1">
    <source>
        <dbReference type="ARBA" id="ARBA00004141"/>
    </source>
</evidence>
<evidence type="ECO:0000256" key="7">
    <source>
        <dbReference type="SAM" id="MobiDB-lite"/>
    </source>
</evidence>